<accession>C7MAN9</accession>
<keyword evidence="3" id="KW-1185">Reference proteome</keyword>
<feature type="transmembrane region" description="Helical" evidence="1">
    <location>
        <begin position="212"/>
        <end position="232"/>
    </location>
</feature>
<dbReference type="AlphaFoldDB" id="C7MAN9"/>
<name>C7MAN9_BRAFD</name>
<dbReference type="STRING" id="446465.Bfae_09440"/>
<keyword evidence="1" id="KW-0472">Membrane</keyword>
<dbReference type="KEGG" id="bfa:Bfae_09440"/>
<feature type="transmembrane region" description="Helical" evidence="1">
    <location>
        <begin position="476"/>
        <end position="494"/>
    </location>
</feature>
<feature type="transmembrane region" description="Helical" evidence="1">
    <location>
        <begin position="329"/>
        <end position="350"/>
    </location>
</feature>
<feature type="transmembrane region" description="Helical" evidence="1">
    <location>
        <begin position="401"/>
        <end position="421"/>
    </location>
</feature>
<dbReference type="eggNOG" id="ENOG5032YGF">
    <property type="taxonomic scope" value="Bacteria"/>
</dbReference>
<feature type="transmembrane region" description="Helical" evidence="1">
    <location>
        <begin position="371"/>
        <end position="395"/>
    </location>
</feature>
<sequence length="502" mass="50192">MNDSLRGVREIWAERAGARTRGDILYLLYVAALSVLILLVPALRMAGAFLARPDVLPALLAAHAPQVTAAMTLAGGAALVLLGAVRGPALLAPFFTATLASSGLRRRDVLWRPLARALLGPVLGMVTLSVLVASTLVMAAQATPAGAAWFVLAATGTGMLLGAAWFAGELLREGPRRLLAGGLLGAAAVLALFPHGAGLGAAYPVGADRPEAWAVALLVAGLAAVGACVALLDRLRGAVLREQAARWETATTVATSGDLVAASGAFRTPPSTGRHLPAIGPRPLVLLYARRDAIAWLRTPERAVLGVVVALAAAAGLAGSTLLSGPLAWAAVLLGALALWGASGALVDGIRHGVHTLGAPRLFGQSAAAQVILHAVAPTALLAVLGAAGGAGVLLASGGGAGPAALLLPALLAPVLVAGRVRDAAKGPMPLALSTPMPTPQGDLVVLPMLAWHSDALLLALLSGAVLAGLGTAGPLWLPAGAAVLLAGMSLMAAGRLRELAR</sequence>
<proteinExistence type="predicted"/>
<keyword evidence="1" id="KW-1133">Transmembrane helix</keyword>
<dbReference type="PATRIC" id="fig|446465.5.peg.941"/>
<feature type="transmembrane region" description="Helical" evidence="1">
    <location>
        <begin position="146"/>
        <end position="166"/>
    </location>
</feature>
<dbReference type="Proteomes" id="UP000001919">
    <property type="component" value="Chromosome"/>
</dbReference>
<organism evidence="2 3">
    <name type="scientific">Brachybacterium faecium (strain ATCC 43885 / DSM 4810 / JCM 11609 / LMG 19847 / NBRC 14762 / NCIMB 9860 / 6-10)</name>
    <dbReference type="NCBI Taxonomy" id="446465"/>
    <lineage>
        <taxon>Bacteria</taxon>
        <taxon>Bacillati</taxon>
        <taxon>Actinomycetota</taxon>
        <taxon>Actinomycetes</taxon>
        <taxon>Micrococcales</taxon>
        <taxon>Dermabacteraceae</taxon>
        <taxon>Brachybacterium</taxon>
    </lineage>
</organism>
<feature type="transmembrane region" description="Helical" evidence="1">
    <location>
        <begin position="303"/>
        <end position="323"/>
    </location>
</feature>
<evidence type="ECO:0000313" key="3">
    <source>
        <dbReference type="Proteomes" id="UP000001919"/>
    </source>
</evidence>
<dbReference type="EMBL" id="CP001643">
    <property type="protein sequence ID" value="ACU84797.1"/>
    <property type="molecule type" value="Genomic_DNA"/>
</dbReference>
<feature type="transmembrane region" description="Helical" evidence="1">
    <location>
        <begin position="178"/>
        <end position="200"/>
    </location>
</feature>
<feature type="transmembrane region" description="Helical" evidence="1">
    <location>
        <begin position="24"/>
        <end position="43"/>
    </location>
</feature>
<feature type="transmembrane region" description="Helical" evidence="1">
    <location>
        <begin position="88"/>
        <end position="105"/>
    </location>
</feature>
<gene>
    <name evidence="2" type="ordered locus">Bfae_09440</name>
</gene>
<protein>
    <submittedName>
        <fullName evidence="2">Uncharacterized protein</fullName>
    </submittedName>
</protein>
<evidence type="ECO:0000313" key="2">
    <source>
        <dbReference type="EMBL" id="ACU84797.1"/>
    </source>
</evidence>
<reference evidence="2 3" key="1">
    <citation type="journal article" date="2009" name="Stand. Genomic Sci.">
        <title>Complete genome sequence of Brachybacterium faecium type strain (Schefferle 6-10).</title>
        <authorList>
            <person name="Lapidus A."/>
            <person name="Pukall R."/>
            <person name="Labuttii K."/>
            <person name="Copeland A."/>
            <person name="Del Rio T.G."/>
            <person name="Nolan M."/>
            <person name="Chen F."/>
            <person name="Lucas S."/>
            <person name="Tice H."/>
            <person name="Cheng J.F."/>
            <person name="Bruce D."/>
            <person name="Goodwin L."/>
            <person name="Pitluck S."/>
            <person name="Rohde M."/>
            <person name="Goker M."/>
            <person name="Pati A."/>
            <person name="Ivanova N."/>
            <person name="Mavrommatis K."/>
            <person name="Chen A."/>
            <person name="Palaniappan K."/>
            <person name="D'haeseleer P."/>
            <person name="Chain P."/>
            <person name="Bristow J."/>
            <person name="Eisen J.A."/>
            <person name="Markowitz V."/>
            <person name="Hugenholtz P."/>
            <person name="Kyrpides N.C."/>
            <person name="Klenk H.P."/>
        </authorList>
    </citation>
    <scope>NUCLEOTIDE SEQUENCE [LARGE SCALE GENOMIC DNA]</scope>
    <source>
        <strain evidence="3">ATCC 43885 / DSM 4810 / JCM 11609 / LMG 19847 / NBRC 14762 / NCIMB 9860 / 6-10</strain>
    </source>
</reference>
<feature type="transmembrane region" description="Helical" evidence="1">
    <location>
        <begin position="117"/>
        <end position="140"/>
    </location>
</feature>
<feature type="transmembrane region" description="Helical" evidence="1">
    <location>
        <begin position="442"/>
        <end position="470"/>
    </location>
</feature>
<dbReference type="OrthoDB" id="4792837at2"/>
<dbReference type="HOGENOM" id="CLU_536082_0_0_11"/>
<keyword evidence="1" id="KW-0812">Transmembrane</keyword>
<evidence type="ECO:0000256" key="1">
    <source>
        <dbReference type="SAM" id="Phobius"/>
    </source>
</evidence>